<dbReference type="AlphaFoldDB" id="A0A9P1BWX4"/>
<evidence type="ECO:0000313" key="4">
    <source>
        <dbReference type="EMBL" id="CAL4768539.1"/>
    </source>
</evidence>
<accession>A0A9P1BWX4</accession>
<dbReference type="Proteomes" id="UP001152797">
    <property type="component" value="Unassembled WGS sequence"/>
</dbReference>
<organism evidence="2">
    <name type="scientific">Cladocopium goreaui</name>
    <dbReference type="NCBI Taxonomy" id="2562237"/>
    <lineage>
        <taxon>Eukaryota</taxon>
        <taxon>Sar</taxon>
        <taxon>Alveolata</taxon>
        <taxon>Dinophyceae</taxon>
        <taxon>Suessiales</taxon>
        <taxon>Symbiodiniaceae</taxon>
        <taxon>Cladocopium</taxon>
    </lineage>
</organism>
<feature type="compositionally biased region" description="Acidic residues" evidence="1">
    <location>
        <begin position="252"/>
        <end position="270"/>
    </location>
</feature>
<sequence>MGLPVNSLEAGLPRETLSSYGQDMFDAPFRLQTESYEEFARLLPGLEQDTQSRQSVNDELRRLDIDPKLFYRNQQRLRVSELPPELLDPTSAASFESMRSLIGELEKPTEAHDIFSPPARVETEMTSSSKQKPAGDRGRCPLNVPNDQVPPITCEEISLAKEGETHGGRLGHETPEGLSSRLQIDRLTDDGEEMDFRQDLAGCDDEDLVEAFALDPDFDYDNTELSSKVAESRLGEMFRSPPRSGGARETETQEPEDEIDEILEDAVEEP</sequence>
<name>A0A9P1BWX4_9DINO</name>
<dbReference type="EMBL" id="CAMXCT010000618">
    <property type="protein sequence ID" value="CAI3981227.1"/>
    <property type="molecule type" value="Genomic_DNA"/>
</dbReference>
<comment type="caution">
    <text evidence="2">The sequence shown here is derived from an EMBL/GenBank/DDBJ whole genome shotgun (WGS) entry which is preliminary data.</text>
</comment>
<keyword evidence="5" id="KW-1185">Reference proteome</keyword>
<evidence type="ECO:0000256" key="1">
    <source>
        <dbReference type="SAM" id="MobiDB-lite"/>
    </source>
</evidence>
<dbReference type="OrthoDB" id="443590at2759"/>
<reference evidence="3" key="2">
    <citation type="submission" date="2024-04" db="EMBL/GenBank/DDBJ databases">
        <authorList>
            <person name="Chen Y."/>
            <person name="Shah S."/>
            <person name="Dougan E. K."/>
            <person name="Thang M."/>
            <person name="Chan C."/>
        </authorList>
    </citation>
    <scope>NUCLEOTIDE SEQUENCE [LARGE SCALE GENOMIC DNA]</scope>
</reference>
<reference evidence="2" key="1">
    <citation type="submission" date="2022-10" db="EMBL/GenBank/DDBJ databases">
        <authorList>
            <person name="Chen Y."/>
            <person name="Dougan E. K."/>
            <person name="Chan C."/>
            <person name="Rhodes N."/>
            <person name="Thang M."/>
        </authorList>
    </citation>
    <scope>NUCLEOTIDE SEQUENCE</scope>
</reference>
<evidence type="ECO:0000313" key="5">
    <source>
        <dbReference type="Proteomes" id="UP001152797"/>
    </source>
</evidence>
<dbReference type="EMBL" id="CAMXCT030000618">
    <property type="protein sequence ID" value="CAL4768539.1"/>
    <property type="molecule type" value="Genomic_DNA"/>
</dbReference>
<evidence type="ECO:0000313" key="2">
    <source>
        <dbReference type="EMBL" id="CAI3981227.1"/>
    </source>
</evidence>
<feature type="region of interest" description="Disordered" evidence="1">
    <location>
        <begin position="231"/>
        <end position="270"/>
    </location>
</feature>
<protein>
    <submittedName>
        <fullName evidence="4">Condensin complex subunit 2</fullName>
    </submittedName>
</protein>
<proteinExistence type="predicted"/>
<evidence type="ECO:0000313" key="3">
    <source>
        <dbReference type="EMBL" id="CAL1134602.1"/>
    </source>
</evidence>
<feature type="region of interest" description="Disordered" evidence="1">
    <location>
        <begin position="119"/>
        <end position="149"/>
    </location>
</feature>
<gene>
    <name evidence="2" type="ORF">C1SCF055_LOCUS9039</name>
</gene>
<dbReference type="EMBL" id="CAMXCT020000618">
    <property type="protein sequence ID" value="CAL1134602.1"/>
    <property type="molecule type" value="Genomic_DNA"/>
</dbReference>